<evidence type="ECO:0000256" key="6">
    <source>
        <dbReference type="ARBA" id="ARBA00023128"/>
    </source>
</evidence>
<accession>A0ABM1PP03</accession>
<evidence type="ECO:0000256" key="13">
    <source>
        <dbReference type="ARBA" id="ARBA00048336"/>
    </source>
</evidence>
<gene>
    <name evidence="15" type="primary">LOC108617612</name>
</gene>
<proteinExistence type="inferred from homology"/>
<comment type="catalytic activity">
    <reaction evidence="13">
        <text>O-phospho-L-threonyl-[protein] + H2O = L-threonyl-[protein] + phosphate</text>
        <dbReference type="Rhea" id="RHEA:47004"/>
        <dbReference type="Rhea" id="RHEA-COMP:11060"/>
        <dbReference type="Rhea" id="RHEA-COMP:11605"/>
        <dbReference type="ChEBI" id="CHEBI:15377"/>
        <dbReference type="ChEBI" id="CHEBI:30013"/>
        <dbReference type="ChEBI" id="CHEBI:43474"/>
        <dbReference type="ChEBI" id="CHEBI:61977"/>
        <dbReference type="EC" id="3.1.3.16"/>
    </reaction>
</comment>
<dbReference type="Gene3D" id="3.40.50.1240">
    <property type="entry name" value="Phosphoglycerate mutase-like"/>
    <property type="match status" value="1"/>
</dbReference>
<dbReference type="Proteomes" id="UP000694904">
    <property type="component" value="Chromosome 5"/>
</dbReference>
<evidence type="ECO:0000313" key="14">
    <source>
        <dbReference type="Proteomes" id="UP000694904"/>
    </source>
</evidence>
<reference evidence="14" key="1">
    <citation type="journal article" date="1997" name="Nucleic Acids Res.">
        <title>tRNAscan-SE: a program for improved detection of transfer RNA genes in genomic sequence.</title>
        <authorList>
            <person name="Lowe T.M."/>
            <person name="Eddy S.R."/>
        </authorList>
    </citation>
    <scope>NUCLEOTIDE SEQUENCE [LARGE SCALE GENOMIC DNA]</scope>
</reference>
<dbReference type="SMART" id="SM00855">
    <property type="entry name" value="PGAM"/>
    <property type="match status" value="1"/>
</dbReference>
<keyword evidence="5" id="KW-0378">Hydrolase</keyword>
<comment type="subunit">
    <text evidence="8">Interacts with Pk92B/ASK1.</text>
</comment>
<protein>
    <recommendedName>
        <fullName evidence="9">Serine/threonine-protein phosphatase PGAM5, mitochondrial</fullName>
        <ecNumber evidence="3">3.1.3.16</ecNumber>
    </recommendedName>
    <alternativeName>
        <fullName evidence="11">Phosphoglycerate mutase family member 5 homolog</fullName>
    </alternativeName>
    <alternativeName>
        <fullName evidence="10">Serine/threonine-protein phosphatase Pgam5, mitochondrial</fullName>
    </alternativeName>
</protein>
<dbReference type="PANTHER" id="PTHR20935:SF0">
    <property type="entry name" value="SERINE_THREONINE-PROTEIN PHOSPHATASE PGAM5, MITOCHONDRIAL"/>
    <property type="match status" value="1"/>
</dbReference>
<reference evidence="14" key="2">
    <citation type="journal article" date="2016" name="G3 (Bethesda)">
        <title>Genome Evolution in Three Species of Cactophilic Drosophila.</title>
        <authorList>
            <person name="Sanchez-Flores A."/>
            <person name="Penazola F."/>
            <person name="Carpinteyro-Ponce J."/>
            <person name="Nazario-Yepiz N."/>
            <person name="Abreu-Goodger C."/>
            <person name="Machado C.A."/>
            <person name="Markow T.A."/>
        </authorList>
    </citation>
    <scope>NUCLEOTIDE SEQUENCE [LARGE SCALE GENOMIC DNA]</scope>
</reference>
<evidence type="ECO:0000256" key="1">
    <source>
        <dbReference type="ARBA" id="ARBA00004294"/>
    </source>
</evidence>
<comment type="catalytic activity">
    <reaction evidence="12">
        <text>O-phospho-L-seryl-[protein] + H2O = L-seryl-[protein] + phosphate</text>
        <dbReference type="Rhea" id="RHEA:20629"/>
        <dbReference type="Rhea" id="RHEA-COMP:9863"/>
        <dbReference type="Rhea" id="RHEA-COMP:11604"/>
        <dbReference type="ChEBI" id="CHEBI:15377"/>
        <dbReference type="ChEBI" id="CHEBI:29999"/>
        <dbReference type="ChEBI" id="CHEBI:43474"/>
        <dbReference type="ChEBI" id="CHEBI:83421"/>
        <dbReference type="EC" id="3.1.3.16"/>
    </reaction>
</comment>
<evidence type="ECO:0000313" key="15">
    <source>
        <dbReference type="RefSeq" id="XP_017868939.1"/>
    </source>
</evidence>
<evidence type="ECO:0000256" key="2">
    <source>
        <dbReference type="ARBA" id="ARBA00006717"/>
    </source>
</evidence>
<name>A0ABM1PP03_DROAR</name>
<keyword evidence="4" id="KW-1000">Mitochondrion outer membrane</keyword>
<reference evidence="15" key="3">
    <citation type="submission" date="2025-08" db="UniProtKB">
        <authorList>
            <consortium name="RefSeq"/>
        </authorList>
    </citation>
    <scope>IDENTIFICATION</scope>
    <source>
        <tissue evidence="15">Whole organism</tissue>
    </source>
</reference>
<sequence length="291" mass="33423">MSIWILRNCVFQAMKFQNIWRSLGAVGGGSLATYVGLKLIERNQTHEAYHEKQEMVGRGGWCHDWDQRQLVQQKLSSESGIEHEQEPEAVALRHIVLVRHGEYKASPDGGHLTELGRLQAHRTGQRLHEMGVTWDHVVASTMSRAQETAMIILKQINFDPLKMKRCELLPEGTPCPADPPQNRSVESVERAFRRDGPRIEAAFRRYFFRASPEQKQDSYLLVIGHANVIRYLVCRALQFSPEAWTRFTLHHGSITWLTVWPTGYVTLRCLGDTGFMSINELTHRRPKEQAK</sequence>
<evidence type="ECO:0000256" key="10">
    <source>
        <dbReference type="ARBA" id="ARBA00040722"/>
    </source>
</evidence>
<dbReference type="EC" id="3.1.3.16" evidence="3"/>
<comment type="function">
    <text evidence="7">Displays phosphatase activity for serine/threonine residues, and dephosphorylates and activates Pk92B kinase. Has apparently no phosphoglycerate mutase activity.</text>
</comment>
<evidence type="ECO:0000256" key="5">
    <source>
        <dbReference type="ARBA" id="ARBA00022801"/>
    </source>
</evidence>
<dbReference type="CDD" id="cd07067">
    <property type="entry name" value="HP_PGM_like"/>
    <property type="match status" value="1"/>
</dbReference>
<evidence type="ECO:0000256" key="8">
    <source>
        <dbReference type="ARBA" id="ARBA00038605"/>
    </source>
</evidence>
<dbReference type="PANTHER" id="PTHR20935">
    <property type="entry name" value="PHOSPHOGLYCERATE MUTASE-RELATED"/>
    <property type="match status" value="1"/>
</dbReference>
<dbReference type="Pfam" id="PF00300">
    <property type="entry name" value="His_Phos_1"/>
    <property type="match status" value="1"/>
</dbReference>
<keyword evidence="14" id="KW-1185">Reference proteome</keyword>
<dbReference type="RefSeq" id="XP_017868939.1">
    <property type="nucleotide sequence ID" value="XM_018013450.1"/>
</dbReference>
<dbReference type="InterPro" id="IPR013078">
    <property type="entry name" value="His_Pase_superF_clade-1"/>
</dbReference>
<evidence type="ECO:0000256" key="11">
    <source>
        <dbReference type="ARBA" id="ARBA00042520"/>
    </source>
</evidence>
<keyword evidence="6" id="KW-0496">Mitochondrion</keyword>
<dbReference type="SUPFAM" id="SSF53254">
    <property type="entry name" value="Phosphoglycerate mutase-like"/>
    <property type="match status" value="1"/>
</dbReference>
<evidence type="ECO:0000256" key="3">
    <source>
        <dbReference type="ARBA" id="ARBA00013081"/>
    </source>
</evidence>
<organism evidence="14 15">
    <name type="scientific">Drosophila arizonae</name>
    <name type="common">Fruit fly</name>
    <dbReference type="NCBI Taxonomy" id="7263"/>
    <lineage>
        <taxon>Eukaryota</taxon>
        <taxon>Metazoa</taxon>
        <taxon>Ecdysozoa</taxon>
        <taxon>Arthropoda</taxon>
        <taxon>Hexapoda</taxon>
        <taxon>Insecta</taxon>
        <taxon>Pterygota</taxon>
        <taxon>Neoptera</taxon>
        <taxon>Endopterygota</taxon>
        <taxon>Diptera</taxon>
        <taxon>Brachycera</taxon>
        <taxon>Muscomorpha</taxon>
        <taxon>Ephydroidea</taxon>
        <taxon>Drosophilidae</taxon>
        <taxon>Drosophila</taxon>
    </lineage>
</organism>
<evidence type="ECO:0000256" key="7">
    <source>
        <dbReference type="ARBA" id="ARBA00037234"/>
    </source>
</evidence>
<evidence type="ECO:0000256" key="4">
    <source>
        <dbReference type="ARBA" id="ARBA00022787"/>
    </source>
</evidence>
<evidence type="ECO:0000256" key="12">
    <source>
        <dbReference type="ARBA" id="ARBA00047761"/>
    </source>
</evidence>
<evidence type="ECO:0000256" key="9">
    <source>
        <dbReference type="ARBA" id="ARBA00039765"/>
    </source>
</evidence>
<comment type="subcellular location">
    <subcellularLocation>
        <location evidence="1">Mitochondrion outer membrane</location>
    </subcellularLocation>
</comment>
<comment type="similarity">
    <text evidence="2">Belongs to the phosphoglycerate mutase family. BPG-dependent PGAM subfamily.</text>
</comment>
<dbReference type="InterPro" id="IPR029033">
    <property type="entry name" value="His_PPase_superfam"/>
</dbReference>
<dbReference type="GeneID" id="108617612"/>
<dbReference type="InterPro" id="IPR051021">
    <property type="entry name" value="Mito_Ser/Thr_phosphatase"/>
</dbReference>
<keyword evidence="4" id="KW-0472">Membrane</keyword>